<reference evidence="1 2" key="1">
    <citation type="submission" date="2018-11" db="EMBL/GenBank/DDBJ databases">
        <authorList>
            <consortium name="Pathogen Informatics"/>
        </authorList>
    </citation>
    <scope>NUCLEOTIDE SEQUENCE [LARGE SCALE GENOMIC DNA]</scope>
</reference>
<dbReference type="AlphaFoldDB" id="A0A3P7K3W7"/>
<evidence type="ECO:0000313" key="2">
    <source>
        <dbReference type="Proteomes" id="UP000270094"/>
    </source>
</evidence>
<protein>
    <submittedName>
        <fullName evidence="1">Uncharacterized protein</fullName>
    </submittedName>
</protein>
<organism evidence="1 2">
    <name type="scientific">Strongylus vulgaris</name>
    <name type="common">Blood worm</name>
    <dbReference type="NCBI Taxonomy" id="40348"/>
    <lineage>
        <taxon>Eukaryota</taxon>
        <taxon>Metazoa</taxon>
        <taxon>Ecdysozoa</taxon>
        <taxon>Nematoda</taxon>
        <taxon>Chromadorea</taxon>
        <taxon>Rhabditida</taxon>
        <taxon>Rhabditina</taxon>
        <taxon>Rhabditomorpha</taxon>
        <taxon>Strongyloidea</taxon>
        <taxon>Strongylidae</taxon>
        <taxon>Strongylus</taxon>
    </lineage>
</organism>
<keyword evidence="2" id="KW-1185">Reference proteome</keyword>
<dbReference type="GO" id="GO:0006508">
    <property type="term" value="P:proteolysis"/>
    <property type="evidence" value="ECO:0007669"/>
    <property type="project" value="InterPro"/>
</dbReference>
<dbReference type="OrthoDB" id="5863337at2759"/>
<dbReference type="Proteomes" id="UP000270094">
    <property type="component" value="Unassembled WGS sequence"/>
</dbReference>
<proteinExistence type="predicted"/>
<dbReference type="InterPro" id="IPR001563">
    <property type="entry name" value="Peptidase_S10"/>
</dbReference>
<sequence>MANFNSGLDPYFLYYSCYLNPDDAPTPTQIAAATLKTHFRRMNSNIKAQPACAHHNDSVVYLQQEDVRKALHILTAVPPYQTCKYLHFEINILDKRLS</sequence>
<dbReference type="EMBL" id="UYYB01149407">
    <property type="protein sequence ID" value="VDM86044.1"/>
    <property type="molecule type" value="Genomic_DNA"/>
</dbReference>
<dbReference type="GO" id="GO:0004185">
    <property type="term" value="F:serine-type carboxypeptidase activity"/>
    <property type="evidence" value="ECO:0007669"/>
    <property type="project" value="InterPro"/>
</dbReference>
<dbReference type="Pfam" id="PF00450">
    <property type="entry name" value="Peptidase_S10"/>
    <property type="match status" value="1"/>
</dbReference>
<name>A0A3P7K3W7_STRVU</name>
<evidence type="ECO:0000313" key="1">
    <source>
        <dbReference type="EMBL" id="VDM86044.1"/>
    </source>
</evidence>
<gene>
    <name evidence="1" type="ORF">SVUK_LOCUS21042</name>
</gene>
<accession>A0A3P7K3W7</accession>